<evidence type="ECO:0000313" key="15">
    <source>
        <dbReference type="EMBL" id="MBT0664266.1"/>
    </source>
</evidence>
<evidence type="ECO:0000256" key="12">
    <source>
        <dbReference type="ARBA" id="ARBA00023012"/>
    </source>
</evidence>
<dbReference type="PRINTS" id="PR00344">
    <property type="entry name" value="BCTRLSENSOR"/>
</dbReference>
<dbReference type="SUPFAM" id="SSF55874">
    <property type="entry name" value="ATPase domain of HSP90 chaperone/DNA topoisomerase II/histidine kinase"/>
    <property type="match status" value="1"/>
</dbReference>
<name>A0AAW4L7K1_9BACT</name>
<dbReference type="InterPro" id="IPR003594">
    <property type="entry name" value="HATPase_dom"/>
</dbReference>
<dbReference type="GO" id="GO:0000155">
    <property type="term" value="F:phosphorelay sensor kinase activity"/>
    <property type="evidence" value="ECO:0007669"/>
    <property type="project" value="InterPro"/>
</dbReference>
<dbReference type="Pfam" id="PF02518">
    <property type="entry name" value="HATPase_c"/>
    <property type="match status" value="1"/>
</dbReference>
<dbReference type="InterPro" id="IPR004358">
    <property type="entry name" value="Sig_transdc_His_kin-like_C"/>
</dbReference>
<dbReference type="Proteomes" id="UP000811899">
    <property type="component" value="Unassembled WGS sequence"/>
</dbReference>
<keyword evidence="12" id="KW-0902">Two-component regulatory system</keyword>
<dbReference type="SUPFAM" id="SSF47384">
    <property type="entry name" value="Homodimeric domain of signal transducing histidine kinase"/>
    <property type="match status" value="1"/>
</dbReference>
<dbReference type="Pfam" id="PF00512">
    <property type="entry name" value="HisKA"/>
    <property type="match status" value="1"/>
</dbReference>
<feature type="transmembrane region" description="Helical" evidence="13">
    <location>
        <begin position="156"/>
        <end position="177"/>
    </location>
</feature>
<evidence type="ECO:0000313" key="16">
    <source>
        <dbReference type="Proteomes" id="UP000811899"/>
    </source>
</evidence>
<evidence type="ECO:0000256" key="2">
    <source>
        <dbReference type="ARBA" id="ARBA00004651"/>
    </source>
</evidence>
<dbReference type="InterPro" id="IPR029151">
    <property type="entry name" value="Sensor-like_sf"/>
</dbReference>
<evidence type="ECO:0000256" key="6">
    <source>
        <dbReference type="ARBA" id="ARBA00022679"/>
    </source>
</evidence>
<keyword evidence="9 15" id="KW-0418">Kinase</keyword>
<dbReference type="EMBL" id="JAHCVJ010000002">
    <property type="protein sequence ID" value="MBT0664266.1"/>
    <property type="molecule type" value="Genomic_DNA"/>
</dbReference>
<evidence type="ECO:0000259" key="14">
    <source>
        <dbReference type="PROSITE" id="PS50109"/>
    </source>
</evidence>
<keyword evidence="10" id="KW-0067">ATP-binding</keyword>
<keyword evidence="5" id="KW-0597">Phosphoprotein</keyword>
<keyword evidence="16" id="KW-1185">Reference proteome</keyword>
<sequence length="409" mass="44634">MLKRVLLLSGVGLTVALLWFAISNYRTAVPLAEENLRGVALSISSAVENAAVHDPTFHSLNTLRPKDLAFLAVLDRDGIYRFHSNPDLIGTRSDDGRYSAVLQKADAIEGRVVLGTGEKAYEFLAPLYLPDAEMILRLTLHTYRADAVVRKAELNMTILIGLLLTGWVMAAFIYRFALREELHHLEMARQEGLARLGEMGATLAHEIRNPLAGIKGFAQIIEKKPIDSRNSEFGRLIVAEVLRLENLVTSLLSYAKTERNAVSLFWLKELIAHSVALVSAELAQQKITLVTDCAESVQCRGDRDRLGQVLLNLVKNAVQAMPDGGTLTIAAQTRGRGVVISVSDTGQGINEEDQARIFEPFFTTKARGTGLGLALCKKIVEEHQGTISVTSAAGKGTSVIIELPGGVWE</sequence>
<protein>
    <recommendedName>
        <fullName evidence="3">histidine kinase</fullName>
        <ecNumber evidence="3">2.7.13.3</ecNumber>
    </recommendedName>
</protein>
<keyword evidence="13" id="KW-0472">Membrane</keyword>
<comment type="catalytic activity">
    <reaction evidence="1">
        <text>ATP + protein L-histidine = ADP + protein N-phospho-L-histidine.</text>
        <dbReference type="EC" id="2.7.13.3"/>
    </reaction>
</comment>
<dbReference type="SMART" id="SM00388">
    <property type="entry name" value="HisKA"/>
    <property type="match status" value="1"/>
</dbReference>
<evidence type="ECO:0000256" key="13">
    <source>
        <dbReference type="SAM" id="Phobius"/>
    </source>
</evidence>
<organism evidence="15 16">
    <name type="scientific">Geoanaerobacter pelophilus</name>
    <dbReference type="NCBI Taxonomy" id="60036"/>
    <lineage>
        <taxon>Bacteria</taxon>
        <taxon>Pseudomonadati</taxon>
        <taxon>Thermodesulfobacteriota</taxon>
        <taxon>Desulfuromonadia</taxon>
        <taxon>Geobacterales</taxon>
        <taxon>Geobacteraceae</taxon>
        <taxon>Geoanaerobacter</taxon>
    </lineage>
</organism>
<dbReference type="InterPro" id="IPR036890">
    <property type="entry name" value="HATPase_C_sf"/>
</dbReference>
<dbReference type="InterPro" id="IPR036097">
    <property type="entry name" value="HisK_dim/P_sf"/>
</dbReference>
<dbReference type="Gene3D" id="3.30.565.10">
    <property type="entry name" value="Histidine kinase-like ATPase, C-terminal domain"/>
    <property type="match status" value="1"/>
</dbReference>
<dbReference type="SUPFAM" id="SSF103190">
    <property type="entry name" value="Sensory domain-like"/>
    <property type="match status" value="1"/>
</dbReference>
<keyword evidence="6" id="KW-0808">Transferase</keyword>
<evidence type="ECO:0000256" key="4">
    <source>
        <dbReference type="ARBA" id="ARBA00022475"/>
    </source>
</evidence>
<dbReference type="EC" id="2.7.13.3" evidence="3"/>
<comment type="subcellular location">
    <subcellularLocation>
        <location evidence="2">Cell membrane</location>
        <topology evidence="2">Multi-pass membrane protein</topology>
    </subcellularLocation>
</comment>
<dbReference type="FunFam" id="3.30.565.10:FF:000006">
    <property type="entry name" value="Sensor histidine kinase WalK"/>
    <property type="match status" value="1"/>
</dbReference>
<dbReference type="AlphaFoldDB" id="A0AAW4L7K1"/>
<dbReference type="GO" id="GO:0005886">
    <property type="term" value="C:plasma membrane"/>
    <property type="evidence" value="ECO:0007669"/>
    <property type="project" value="UniProtKB-SubCell"/>
</dbReference>
<keyword evidence="8" id="KW-0547">Nucleotide-binding</keyword>
<dbReference type="CDD" id="cd00082">
    <property type="entry name" value="HisKA"/>
    <property type="match status" value="1"/>
</dbReference>
<evidence type="ECO:0000256" key="8">
    <source>
        <dbReference type="ARBA" id="ARBA00022741"/>
    </source>
</evidence>
<proteinExistence type="predicted"/>
<evidence type="ECO:0000256" key="7">
    <source>
        <dbReference type="ARBA" id="ARBA00022692"/>
    </source>
</evidence>
<dbReference type="GO" id="GO:0005524">
    <property type="term" value="F:ATP binding"/>
    <property type="evidence" value="ECO:0007669"/>
    <property type="project" value="UniProtKB-KW"/>
</dbReference>
<feature type="domain" description="Histidine kinase" evidence="14">
    <location>
        <begin position="202"/>
        <end position="407"/>
    </location>
</feature>
<dbReference type="PROSITE" id="PS50109">
    <property type="entry name" value="HIS_KIN"/>
    <property type="match status" value="1"/>
</dbReference>
<accession>A0AAW4L7K1</accession>
<dbReference type="RefSeq" id="WP_214171024.1">
    <property type="nucleotide sequence ID" value="NZ_JAHCVJ010000002.1"/>
</dbReference>
<keyword evidence="7 13" id="KW-0812">Transmembrane</keyword>
<dbReference type="InterPro" id="IPR003661">
    <property type="entry name" value="HisK_dim/P_dom"/>
</dbReference>
<comment type="caution">
    <text evidence="15">The sequence shown here is derived from an EMBL/GenBank/DDBJ whole genome shotgun (WGS) entry which is preliminary data.</text>
</comment>
<evidence type="ECO:0000256" key="10">
    <source>
        <dbReference type="ARBA" id="ARBA00022840"/>
    </source>
</evidence>
<keyword evidence="11 13" id="KW-1133">Transmembrane helix</keyword>
<evidence type="ECO:0000256" key="5">
    <source>
        <dbReference type="ARBA" id="ARBA00022553"/>
    </source>
</evidence>
<dbReference type="PANTHER" id="PTHR43065">
    <property type="entry name" value="SENSOR HISTIDINE KINASE"/>
    <property type="match status" value="1"/>
</dbReference>
<dbReference type="InterPro" id="IPR005467">
    <property type="entry name" value="His_kinase_dom"/>
</dbReference>
<evidence type="ECO:0000256" key="3">
    <source>
        <dbReference type="ARBA" id="ARBA00012438"/>
    </source>
</evidence>
<dbReference type="SMART" id="SM00387">
    <property type="entry name" value="HATPase_c"/>
    <property type="match status" value="1"/>
</dbReference>
<dbReference type="PANTHER" id="PTHR43065:SF10">
    <property type="entry name" value="PEROXIDE STRESS-ACTIVATED HISTIDINE KINASE MAK3"/>
    <property type="match status" value="1"/>
</dbReference>
<gene>
    <name evidence="15" type="ORF">KI809_08120</name>
</gene>
<evidence type="ECO:0000256" key="9">
    <source>
        <dbReference type="ARBA" id="ARBA00022777"/>
    </source>
</evidence>
<dbReference type="Gene3D" id="1.10.287.130">
    <property type="match status" value="1"/>
</dbReference>
<evidence type="ECO:0000256" key="11">
    <source>
        <dbReference type="ARBA" id="ARBA00022989"/>
    </source>
</evidence>
<keyword evidence="4" id="KW-1003">Cell membrane</keyword>
<evidence type="ECO:0000256" key="1">
    <source>
        <dbReference type="ARBA" id="ARBA00000085"/>
    </source>
</evidence>
<reference evidence="15 16" key="1">
    <citation type="submission" date="2021-05" db="EMBL/GenBank/DDBJ databases">
        <title>The draft genome of Geobacter pelophilus DSM 12255.</title>
        <authorList>
            <person name="Xu Z."/>
            <person name="Masuda Y."/>
            <person name="Itoh H."/>
            <person name="Senoo K."/>
        </authorList>
    </citation>
    <scope>NUCLEOTIDE SEQUENCE [LARGE SCALE GENOMIC DNA]</scope>
    <source>
        <strain evidence="15 16">DSM 12255</strain>
    </source>
</reference>